<dbReference type="AlphaFoldDB" id="A0A0A8YG72"/>
<organism evidence="1">
    <name type="scientific">Arundo donax</name>
    <name type="common">Giant reed</name>
    <name type="synonym">Donax arundinaceus</name>
    <dbReference type="NCBI Taxonomy" id="35708"/>
    <lineage>
        <taxon>Eukaryota</taxon>
        <taxon>Viridiplantae</taxon>
        <taxon>Streptophyta</taxon>
        <taxon>Embryophyta</taxon>
        <taxon>Tracheophyta</taxon>
        <taxon>Spermatophyta</taxon>
        <taxon>Magnoliopsida</taxon>
        <taxon>Liliopsida</taxon>
        <taxon>Poales</taxon>
        <taxon>Poaceae</taxon>
        <taxon>PACMAD clade</taxon>
        <taxon>Arundinoideae</taxon>
        <taxon>Arundineae</taxon>
        <taxon>Arundo</taxon>
    </lineage>
</organism>
<protein>
    <submittedName>
        <fullName evidence="1">Uncharacterized protein</fullName>
    </submittedName>
</protein>
<proteinExistence type="predicted"/>
<evidence type="ECO:0000313" key="1">
    <source>
        <dbReference type="EMBL" id="JAD25279.1"/>
    </source>
</evidence>
<reference evidence="1" key="2">
    <citation type="journal article" date="2015" name="Data Brief">
        <title>Shoot transcriptome of the giant reed, Arundo donax.</title>
        <authorList>
            <person name="Barrero R.A."/>
            <person name="Guerrero F.D."/>
            <person name="Moolhuijzen P."/>
            <person name="Goolsby J.A."/>
            <person name="Tidwell J."/>
            <person name="Bellgard S.E."/>
            <person name="Bellgard M.I."/>
        </authorList>
    </citation>
    <scope>NUCLEOTIDE SEQUENCE</scope>
    <source>
        <tissue evidence="1">Shoot tissue taken approximately 20 cm above the soil surface</tissue>
    </source>
</reference>
<dbReference type="EMBL" id="GBRH01272616">
    <property type="protein sequence ID" value="JAD25279.1"/>
    <property type="molecule type" value="Transcribed_RNA"/>
</dbReference>
<reference evidence="1" key="1">
    <citation type="submission" date="2014-09" db="EMBL/GenBank/DDBJ databases">
        <authorList>
            <person name="Magalhaes I.L.F."/>
            <person name="Oliveira U."/>
            <person name="Santos F.R."/>
            <person name="Vidigal T.H.D.A."/>
            <person name="Brescovit A.D."/>
            <person name="Santos A.J."/>
        </authorList>
    </citation>
    <scope>NUCLEOTIDE SEQUENCE</scope>
    <source>
        <tissue evidence="1">Shoot tissue taken approximately 20 cm above the soil surface</tissue>
    </source>
</reference>
<accession>A0A0A8YG72</accession>
<sequence>MVLMNRWICINGIFLEDICQINVNNNLWLLYSSFHLIREPYCTIFLLVSVTGLQLQAASI</sequence>
<name>A0A0A8YG72_ARUDO</name>